<feature type="compositionally biased region" description="Basic and acidic residues" evidence="1">
    <location>
        <begin position="325"/>
        <end position="337"/>
    </location>
</feature>
<evidence type="ECO:0000256" key="1">
    <source>
        <dbReference type="SAM" id="MobiDB-lite"/>
    </source>
</evidence>
<dbReference type="GO" id="GO:1990247">
    <property type="term" value="F:N6-methyladenosine-containing RNA reader activity"/>
    <property type="evidence" value="ECO:0007669"/>
    <property type="project" value="TreeGrafter"/>
</dbReference>
<feature type="compositionally biased region" description="Basic and acidic residues" evidence="1">
    <location>
        <begin position="82"/>
        <end position="92"/>
    </location>
</feature>
<sequence>MPREHNIRSRHSESSDEEKEDVEPVVEECNLQAASSRSSSMNGYHSRSRSSSRSQSPPKRQRVVKDRQRRRERDSSPASWYDRTRDRRDRRSRERRRKRDDSQRDGHGHHTHNNSNIGLNAVGGGRKRRRSPDIDEFRPRCDPTLVRYLFKKARFFMIKSNNYENIALSKARGVWSTPPQNEAKLNQAYRECKNVILVFSVKESGRFQGFARLSSESRHDVPPVNWVLPPGLTARALGGVFYVDWICRKELPFIKCQHLYNPWNEGKPVKIGRDGQEIEPRLAEELCRLFQVDEGVDLVGIIKKARAERERLKRKLASGTVTVAERDREREQDISGDRRRRRRE</sequence>
<organism evidence="3 4">
    <name type="scientific">Varroa destructor</name>
    <name type="common">Honeybee mite</name>
    <dbReference type="NCBI Taxonomy" id="109461"/>
    <lineage>
        <taxon>Eukaryota</taxon>
        <taxon>Metazoa</taxon>
        <taxon>Ecdysozoa</taxon>
        <taxon>Arthropoda</taxon>
        <taxon>Chelicerata</taxon>
        <taxon>Arachnida</taxon>
        <taxon>Acari</taxon>
        <taxon>Parasitiformes</taxon>
        <taxon>Mesostigmata</taxon>
        <taxon>Gamasina</taxon>
        <taxon>Dermanyssoidea</taxon>
        <taxon>Varroidae</taxon>
        <taxon>Varroa</taxon>
    </lineage>
</organism>
<proteinExistence type="predicted"/>
<accession>A0A7M7KDQ0</accession>
<dbReference type="GO" id="GO:0005654">
    <property type="term" value="C:nucleoplasm"/>
    <property type="evidence" value="ECO:0007669"/>
    <property type="project" value="TreeGrafter"/>
</dbReference>
<feature type="region of interest" description="Disordered" evidence="1">
    <location>
        <begin position="1"/>
        <end position="137"/>
    </location>
</feature>
<dbReference type="InterPro" id="IPR045168">
    <property type="entry name" value="YTH_prot"/>
</dbReference>
<dbReference type="InParanoid" id="A0A7M7KDQ0"/>
<feature type="compositionally biased region" description="Low complexity" evidence="1">
    <location>
        <begin position="35"/>
        <end position="56"/>
    </location>
</feature>
<dbReference type="CTD" id="91746"/>
<protein>
    <recommendedName>
        <fullName evidence="2">YTH domain-containing protein</fullName>
    </recommendedName>
</protein>
<dbReference type="Gene3D" id="3.10.590.10">
    <property type="entry name" value="ph1033 like domains"/>
    <property type="match status" value="1"/>
</dbReference>
<dbReference type="PANTHER" id="PTHR12357">
    <property type="entry name" value="YTH YT521-B HOMOLOGY DOMAIN-CONTAINING"/>
    <property type="match status" value="1"/>
</dbReference>
<feature type="compositionally biased region" description="Basic and acidic residues" evidence="1">
    <location>
        <begin position="99"/>
        <end position="108"/>
    </location>
</feature>
<feature type="compositionally biased region" description="Basic and acidic residues" evidence="1">
    <location>
        <begin position="63"/>
        <end position="75"/>
    </location>
</feature>
<feature type="compositionally biased region" description="Basic and acidic residues" evidence="1">
    <location>
        <begin position="1"/>
        <end position="14"/>
    </location>
</feature>
<evidence type="ECO:0000313" key="3">
    <source>
        <dbReference type="EnsemblMetazoa" id="XP_022665296"/>
    </source>
</evidence>
<reference evidence="3" key="1">
    <citation type="submission" date="2021-01" db="UniProtKB">
        <authorList>
            <consortium name="EnsemblMetazoa"/>
        </authorList>
    </citation>
    <scope>IDENTIFICATION</scope>
</reference>
<dbReference type="EnsemblMetazoa" id="XM_022809561">
    <property type="protein sequence ID" value="XP_022665296"/>
    <property type="gene ID" value="LOC111252110"/>
</dbReference>
<feature type="region of interest" description="Disordered" evidence="1">
    <location>
        <begin position="325"/>
        <end position="344"/>
    </location>
</feature>
<dbReference type="PROSITE" id="PS50882">
    <property type="entry name" value="YTH"/>
    <property type="match status" value="1"/>
</dbReference>
<dbReference type="KEGG" id="vde:111252110"/>
<dbReference type="RefSeq" id="XP_022665296.1">
    <property type="nucleotide sequence ID" value="XM_022809561.1"/>
</dbReference>
<evidence type="ECO:0000313" key="4">
    <source>
        <dbReference type="Proteomes" id="UP000594260"/>
    </source>
</evidence>
<feature type="domain" description="YTH" evidence="2">
    <location>
        <begin position="153"/>
        <end position="290"/>
    </location>
</feature>
<dbReference type="GeneID" id="111252110"/>
<dbReference type="Pfam" id="PF04146">
    <property type="entry name" value="YTH"/>
    <property type="match status" value="1"/>
</dbReference>
<dbReference type="OrthoDB" id="5842105at2759"/>
<dbReference type="GO" id="GO:0000398">
    <property type="term" value="P:mRNA splicing, via spliceosome"/>
    <property type="evidence" value="ECO:0007669"/>
    <property type="project" value="TreeGrafter"/>
</dbReference>
<dbReference type="CDD" id="cd21134">
    <property type="entry name" value="YTH"/>
    <property type="match status" value="1"/>
</dbReference>
<evidence type="ECO:0000259" key="2">
    <source>
        <dbReference type="PROSITE" id="PS50882"/>
    </source>
</evidence>
<dbReference type="GO" id="GO:0003729">
    <property type="term" value="F:mRNA binding"/>
    <property type="evidence" value="ECO:0007669"/>
    <property type="project" value="TreeGrafter"/>
</dbReference>
<dbReference type="AlphaFoldDB" id="A0A7M7KDQ0"/>
<name>A0A7M7KDQ0_VARDE</name>
<dbReference type="Proteomes" id="UP000594260">
    <property type="component" value="Unplaced"/>
</dbReference>
<keyword evidence="4" id="KW-1185">Reference proteome</keyword>
<dbReference type="PANTHER" id="PTHR12357:SF3">
    <property type="entry name" value="YTH DOMAIN-CONTAINING PROTEIN 1"/>
    <property type="match status" value="1"/>
</dbReference>
<feature type="compositionally biased region" description="Acidic residues" evidence="1">
    <location>
        <begin position="15"/>
        <end position="26"/>
    </location>
</feature>
<dbReference type="GO" id="GO:0000381">
    <property type="term" value="P:regulation of alternative mRNA splicing, via spliceosome"/>
    <property type="evidence" value="ECO:0007669"/>
    <property type="project" value="TreeGrafter"/>
</dbReference>
<dbReference type="InterPro" id="IPR007275">
    <property type="entry name" value="YTH_domain"/>
</dbReference>